<gene>
    <name evidence="3" type="ORF">FRZ44_25890</name>
</gene>
<feature type="coiled-coil region" evidence="1">
    <location>
        <begin position="46"/>
        <end position="94"/>
    </location>
</feature>
<evidence type="ECO:0000313" key="4">
    <source>
        <dbReference type="Proteomes" id="UP000326202"/>
    </source>
</evidence>
<dbReference type="Pfam" id="PF07396">
    <property type="entry name" value="Porin_O_P"/>
    <property type="match status" value="1"/>
</dbReference>
<dbReference type="Gene3D" id="2.40.160.10">
    <property type="entry name" value="Porin"/>
    <property type="match status" value="1"/>
</dbReference>
<dbReference type="Proteomes" id="UP000326202">
    <property type="component" value="Chromosome"/>
</dbReference>
<dbReference type="EMBL" id="CP042906">
    <property type="protein sequence ID" value="QEX17293.1"/>
    <property type="molecule type" value="Genomic_DNA"/>
</dbReference>
<keyword evidence="2" id="KW-0732">Signal</keyword>
<dbReference type="InterPro" id="IPR023614">
    <property type="entry name" value="Porin_dom_sf"/>
</dbReference>
<protein>
    <submittedName>
        <fullName evidence="3">Porin</fullName>
    </submittedName>
</protein>
<dbReference type="InterPro" id="IPR010870">
    <property type="entry name" value="Porin_O/P"/>
</dbReference>
<keyword evidence="4" id="KW-1185">Reference proteome</keyword>
<dbReference type="OrthoDB" id="7217987at2"/>
<accession>A0A5J6MIR9</accession>
<sequence length="513" mass="55783">MGTGFRPDRIAALCGFVLFALAASFPHPALAQSATSDSGSSTDSRITAIEQQIQALQQELSRVKADLSAKDEQLRQSQEQTKQVQAQVEAVQKEKPLVSFPNGRPTISSQDGQYSLAIGTQIQFDVGGYFQNSSSNNAQPTGAQDLNNGENLRRGRLFFVAKMGDFTLNVTPDWGGSPDGSPTLYEANLNYTGFKPITATIGYFKPWLTLQDSMSSNDFLFLERPSIVEIARNVAAGDARASVGAKASGDDYFAALYLTGGTYGAQNAGLLNDEQTGGTVRVATRPLRGEDWNTHIGISASKAFHLNENDANAGSNQTIQLRDRPELRIDQNRLIDTGVIPANGADTYGIELAANWKNFLVQAEYIRIDVDQDQPTGPSPTLHFQGGYIEGSWVMTGESRKYNPSAAAYMRPSPADPFSFTNGGGWGAWELSMRYSIADLNSHTNDGEAQSVTGGVFGGLQQVYSVGISWYPTDFVRFELQFSYVDVDRKDTSGTQQVGQNFEDLALRTQIAF</sequence>
<dbReference type="SUPFAM" id="SSF56935">
    <property type="entry name" value="Porins"/>
    <property type="match status" value="1"/>
</dbReference>
<organism evidence="3 4">
    <name type="scientific">Hypericibacter terrae</name>
    <dbReference type="NCBI Taxonomy" id="2602015"/>
    <lineage>
        <taxon>Bacteria</taxon>
        <taxon>Pseudomonadati</taxon>
        <taxon>Pseudomonadota</taxon>
        <taxon>Alphaproteobacteria</taxon>
        <taxon>Rhodospirillales</taxon>
        <taxon>Dongiaceae</taxon>
        <taxon>Hypericibacter</taxon>
    </lineage>
</organism>
<dbReference type="RefSeq" id="WP_151177564.1">
    <property type="nucleotide sequence ID" value="NZ_CP042906.1"/>
</dbReference>
<keyword evidence="1" id="KW-0175">Coiled coil</keyword>
<name>A0A5J6MIR9_9PROT</name>
<evidence type="ECO:0000256" key="1">
    <source>
        <dbReference type="SAM" id="Coils"/>
    </source>
</evidence>
<reference evidence="3 4" key="1">
    <citation type="submission" date="2019-08" db="EMBL/GenBank/DDBJ databases">
        <title>Hyperibacter terrae gen. nov., sp. nov. and Hyperibacter viscosus sp. nov., two new members in the family Rhodospirillaceae isolated from the rhizosphere of Hypericum perforatum.</title>
        <authorList>
            <person name="Noviana Z."/>
        </authorList>
    </citation>
    <scope>NUCLEOTIDE SEQUENCE [LARGE SCALE GENOMIC DNA]</scope>
    <source>
        <strain evidence="3 4">R5913</strain>
    </source>
</reference>
<feature type="signal peptide" evidence="2">
    <location>
        <begin position="1"/>
        <end position="31"/>
    </location>
</feature>
<feature type="chain" id="PRO_5023831394" evidence="2">
    <location>
        <begin position="32"/>
        <end position="513"/>
    </location>
</feature>
<evidence type="ECO:0000256" key="2">
    <source>
        <dbReference type="SAM" id="SignalP"/>
    </source>
</evidence>
<dbReference type="KEGG" id="htq:FRZ44_25890"/>
<evidence type="ECO:0000313" key="3">
    <source>
        <dbReference type="EMBL" id="QEX17293.1"/>
    </source>
</evidence>
<dbReference type="AlphaFoldDB" id="A0A5J6MIR9"/>
<proteinExistence type="predicted"/>